<dbReference type="AlphaFoldDB" id="A0A0R2L6P5"/>
<keyword evidence="1" id="KW-0472">Membrane</keyword>
<feature type="transmembrane region" description="Helical" evidence="1">
    <location>
        <begin position="45"/>
        <end position="66"/>
    </location>
</feature>
<reference evidence="2 3" key="1">
    <citation type="journal article" date="2015" name="Genome Announc.">
        <title>Expanding the biotechnology potential of lactobacilli through comparative genomics of 213 strains and associated genera.</title>
        <authorList>
            <person name="Sun Z."/>
            <person name="Harris H.M."/>
            <person name="McCann A."/>
            <person name="Guo C."/>
            <person name="Argimon S."/>
            <person name="Zhang W."/>
            <person name="Yang X."/>
            <person name="Jeffery I.B."/>
            <person name="Cooney J.C."/>
            <person name="Kagawa T.F."/>
            <person name="Liu W."/>
            <person name="Song Y."/>
            <person name="Salvetti E."/>
            <person name="Wrobel A."/>
            <person name="Rasinkangas P."/>
            <person name="Parkhill J."/>
            <person name="Rea M.C."/>
            <person name="O'Sullivan O."/>
            <person name="Ritari J."/>
            <person name="Douillard F.P."/>
            <person name="Paul Ross R."/>
            <person name="Yang R."/>
            <person name="Briner A.E."/>
            <person name="Felis G.E."/>
            <person name="de Vos W.M."/>
            <person name="Barrangou R."/>
            <person name="Klaenhammer T.R."/>
            <person name="Caufield P.W."/>
            <person name="Cui Y."/>
            <person name="Zhang H."/>
            <person name="O'Toole P.W."/>
        </authorList>
    </citation>
    <scope>NUCLEOTIDE SEQUENCE [LARGE SCALE GENOMIC DNA]</scope>
    <source>
        <strain evidence="2 3">DSM 24716</strain>
    </source>
</reference>
<name>A0A0R2L6P5_9LACO</name>
<accession>A0A0R2L6P5</accession>
<dbReference type="PATRIC" id="fig|993692.3.peg.1741"/>
<evidence type="ECO:0000313" key="3">
    <source>
        <dbReference type="Proteomes" id="UP000051006"/>
    </source>
</evidence>
<keyword evidence="3" id="KW-1185">Reference proteome</keyword>
<dbReference type="EMBL" id="JQCF01000035">
    <property type="protein sequence ID" value="KRN97497.1"/>
    <property type="molecule type" value="Genomic_DNA"/>
</dbReference>
<keyword evidence="1" id="KW-0812">Transmembrane</keyword>
<dbReference type="Proteomes" id="UP000051006">
    <property type="component" value="Unassembled WGS sequence"/>
</dbReference>
<dbReference type="STRING" id="993692.IV57_GL001714"/>
<proteinExistence type="predicted"/>
<comment type="caution">
    <text evidence="2">The sequence shown here is derived from an EMBL/GenBank/DDBJ whole genome shotgun (WGS) entry which is preliminary data.</text>
</comment>
<evidence type="ECO:0000256" key="1">
    <source>
        <dbReference type="SAM" id="Phobius"/>
    </source>
</evidence>
<gene>
    <name evidence="2" type="ORF">IV57_GL001714</name>
</gene>
<protein>
    <submittedName>
        <fullName evidence="2">Uncharacterized protein</fullName>
    </submittedName>
</protein>
<feature type="transmembrane region" description="Helical" evidence="1">
    <location>
        <begin position="12"/>
        <end position="33"/>
    </location>
</feature>
<evidence type="ECO:0000313" key="2">
    <source>
        <dbReference type="EMBL" id="KRN97497.1"/>
    </source>
</evidence>
<sequence>MDLVAAVMTQLNIISAKVGVTTSVLLIVALVLLTRVFTKVNFKRGKLVISLFMALFLSLIFVTSVAI</sequence>
<keyword evidence="1" id="KW-1133">Transmembrane helix</keyword>
<organism evidence="2 3">
    <name type="scientific">Companilactobacillus kimchiensis</name>
    <dbReference type="NCBI Taxonomy" id="993692"/>
    <lineage>
        <taxon>Bacteria</taxon>
        <taxon>Bacillati</taxon>
        <taxon>Bacillota</taxon>
        <taxon>Bacilli</taxon>
        <taxon>Lactobacillales</taxon>
        <taxon>Lactobacillaceae</taxon>
        <taxon>Companilactobacillus</taxon>
    </lineage>
</organism>